<evidence type="ECO:0000313" key="1">
    <source>
        <dbReference type="EMBL" id="BBL62903.1"/>
    </source>
</evidence>
<accession>A0ACA8R7I0</accession>
<sequence length="224" mass="26193">MISYKLKFMKYIAFLRGINVGKNNIIPMDDLRNLFSAMGFKNIKTYLRSGNVIFESDENDMVDISSKISENIYNSFGFLIDSILMNEKDFIFLINNNPFFNNNSNNNHNNNSNNNPNNNPNNNLNNNLNNNSNYNSINNEAINELYVTIFKHKINRNLVENLIKDSKKFNSDDKFLIFEKEIYLVCKNGYHKTKFNNNYFESKLDNTATTRSFKTLLKIKNILI</sequence>
<gene>
    <name evidence="1" type="ORF">MarbSA_19430</name>
</gene>
<organism evidence="1 2">
    <name type="scientific">Methanobrevibacter arboriphilus</name>
    <dbReference type="NCBI Taxonomy" id="39441"/>
    <lineage>
        <taxon>Archaea</taxon>
        <taxon>Methanobacteriati</taxon>
        <taxon>Methanobacteriota</taxon>
        <taxon>Methanomada group</taxon>
        <taxon>Methanobacteria</taxon>
        <taxon>Methanobacteriales</taxon>
        <taxon>Methanobacteriaceae</taxon>
        <taxon>Methanobrevibacter</taxon>
    </lineage>
</organism>
<keyword evidence="2" id="KW-1185">Reference proteome</keyword>
<reference evidence="1" key="1">
    <citation type="submission" date="2019-06" db="EMBL/GenBank/DDBJ databases">
        <title>Complete genome sequence of Methanobrevibacter arboriphilus strain SA.</title>
        <authorList>
            <person name="Asakawa S."/>
        </authorList>
    </citation>
    <scope>NUCLEOTIDE SEQUENCE</scope>
    <source>
        <strain evidence="1">SA</strain>
    </source>
</reference>
<protein>
    <submittedName>
        <fullName evidence="1">Uncharacterized protein</fullName>
    </submittedName>
</protein>
<name>A0ACA8R7I0_METAZ</name>
<evidence type="ECO:0000313" key="2">
    <source>
        <dbReference type="Proteomes" id="UP000825015"/>
    </source>
</evidence>
<dbReference type="EMBL" id="AP019779">
    <property type="protein sequence ID" value="BBL62903.1"/>
    <property type="molecule type" value="Genomic_DNA"/>
</dbReference>
<dbReference type="Proteomes" id="UP000825015">
    <property type="component" value="Chromosome"/>
</dbReference>
<proteinExistence type="predicted"/>